<dbReference type="GO" id="GO:0004714">
    <property type="term" value="F:transmembrane receptor protein tyrosine kinase activity"/>
    <property type="evidence" value="ECO:0007669"/>
    <property type="project" value="InterPro"/>
</dbReference>
<dbReference type="InterPro" id="IPR045272">
    <property type="entry name" value="ANXUR1/2-like"/>
</dbReference>
<dbReference type="Gene3D" id="1.10.510.10">
    <property type="entry name" value="Transferase(Phosphotransferase) domain 1"/>
    <property type="match status" value="4"/>
</dbReference>
<organism evidence="2 3">
    <name type="scientific">Tagetes erecta</name>
    <name type="common">African marigold</name>
    <dbReference type="NCBI Taxonomy" id="13708"/>
    <lineage>
        <taxon>Eukaryota</taxon>
        <taxon>Viridiplantae</taxon>
        <taxon>Streptophyta</taxon>
        <taxon>Embryophyta</taxon>
        <taxon>Tracheophyta</taxon>
        <taxon>Spermatophyta</taxon>
        <taxon>Magnoliopsida</taxon>
        <taxon>eudicotyledons</taxon>
        <taxon>Gunneridae</taxon>
        <taxon>Pentapetalae</taxon>
        <taxon>asterids</taxon>
        <taxon>campanulids</taxon>
        <taxon>Asterales</taxon>
        <taxon>Asteraceae</taxon>
        <taxon>Asteroideae</taxon>
        <taxon>Heliantheae alliance</taxon>
        <taxon>Tageteae</taxon>
        <taxon>Tagetes</taxon>
    </lineage>
</organism>
<protein>
    <recommendedName>
        <fullName evidence="1">Protein kinase domain-containing protein</fullName>
    </recommendedName>
</protein>
<evidence type="ECO:0000313" key="2">
    <source>
        <dbReference type="EMBL" id="KAK1413624.1"/>
    </source>
</evidence>
<dbReference type="Gene3D" id="3.30.200.20">
    <property type="entry name" value="Phosphorylase Kinase, domain 1"/>
    <property type="match status" value="2"/>
</dbReference>
<proteinExistence type="predicted"/>
<name>A0AAD8K0W7_TARER</name>
<dbReference type="SUPFAM" id="SSF56112">
    <property type="entry name" value="Protein kinase-like (PK-like)"/>
    <property type="match status" value="3"/>
</dbReference>
<dbReference type="InterPro" id="IPR001245">
    <property type="entry name" value="Ser-Thr/Tyr_kinase_cat_dom"/>
</dbReference>
<feature type="domain" description="Protein kinase" evidence="1">
    <location>
        <begin position="164"/>
        <end position="494"/>
    </location>
</feature>
<dbReference type="EMBL" id="JAUHHV010000009">
    <property type="protein sequence ID" value="KAK1413624.1"/>
    <property type="molecule type" value="Genomic_DNA"/>
</dbReference>
<keyword evidence="3" id="KW-1185">Reference proteome</keyword>
<accession>A0AAD8K0W7</accession>
<dbReference type="GO" id="GO:0005524">
    <property type="term" value="F:ATP binding"/>
    <property type="evidence" value="ECO:0007669"/>
    <property type="project" value="InterPro"/>
</dbReference>
<dbReference type="AlphaFoldDB" id="A0AAD8K0W7"/>
<dbReference type="PANTHER" id="PTHR27003">
    <property type="entry name" value="OS07G0166700 PROTEIN"/>
    <property type="match status" value="1"/>
</dbReference>
<dbReference type="Proteomes" id="UP001229421">
    <property type="component" value="Unassembled WGS sequence"/>
</dbReference>
<dbReference type="PANTHER" id="PTHR27003:SF471">
    <property type="entry name" value="VASCULAR ENDOTHELIAL GROWTH FACTOR RECEPTOR 2 (VEGFR2)-RELATED"/>
    <property type="match status" value="1"/>
</dbReference>
<dbReference type="InterPro" id="IPR011009">
    <property type="entry name" value="Kinase-like_dom_sf"/>
</dbReference>
<dbReference type="GO" id="GO:0005886">
    <property type="term" value="C:plasma membrane"/>
    <property type="evidence" value="ECO:0007669"/>
    <property type="project" value="TreeGrafter"/>
</dbReference>
<reference evidence="2" key="1">
    <citation type="journal article" date="2023" name="bioRxiv">
        <title>Improved chromosome-level genome assembly for marigold (Tagetes erecta).</title>
        <authorList>
            <person name="Jiang F."/>
            <person name="Yuan L."/>
            <person name="Wang S."/>
            <person name="Wang H."/>
            <person name="Xu D."/>
            <person name="Wang A."/>
            <person name="Fan W."/>
        </authorList>
    </citation>
    <scope>NUCLEOTIDE SEQUENCE</scope>
    <source>
        <strain evidence="2">WSJ</strain>
        <tissue evidence="2">Leaf</tissue>
    </source>
</reference>
<dbReference type="Pfam" id="PF07714">
    <property type="entry name" value="PK_Tyr_Ser-Thr"/>
    <property type="match status" value="3"/>
</dbReference>
<dbReference type="InterPro" id="IPR000719">
    <property type="entry name" value="Prot_kinase_dom"/>
</dbReference>
<comment type="caution">
    <text evidence="2">The sequence shown here is derived from an EMBL/GenBank/DDBJ whole genome shotgun (WGS) entry which is preliminary data.</text>
</comment>
<gene>
    <name evidence="2" type="ORF">QVD17_35400</name>
</gene>
<evidence type="ECO:0000259" key="1">
    <source>
        <dbReference type="PROSITE" id="PS50011"/>
    </source>
</evidence>
<dbReference type="GO" id="GO:0009506">
    <property type="term" value="C:plasmodesma"/>
    <property type="evidence" value="ECO:0007669"/>
    <property type="project" value="TreeGrafter"/>
</dbReference>
<evidence type="ECO:0000313" key="3">
    <source>
        <dbReference type="Proteomes" id="UP001229421"/>
    </source>
</evidence>
<dbReference type="PROSITE" id="PS50011">
    <property type="entry name" value="PROTEIN_KINASE_DOM"/>
    <property type="match status" value="1"/>
</dbReference>
<sequence length="721" mass="81837">MDPEYEKTGGLTDKSDVFSFGVVLFEVLFGTEASIQSDDDLYFVRLARSHYEERKLDELIDPDLRKQMNLGSLNIFAETAYYCVKEKRSQRQNMNQVVSKLEEALKLQLKHEEDPTAADQSALLSNHLKDYKANLSVHYDDSQMTNKNNLRISLEAITSGTQNFSHCNCIGEGRFWKLYKGEVELADGRCTSVLAKRWDTKYNKGNIQFSNELYILSRYKHESIIGLVGYCNEGNEKIIVYKNASNGILDKHMGDPSLTWTKRLNISIGIAKGLSFLHQGGVDEEDNPIKHRDIRCGSILLDDNWNAKICNFEMSSKAFLNMKSGYLEDVACNPLANIFQESDRQVPKNKDMGKSDIYSLGLILIDMIFEGIKDQIGEIEATKFDAIAISCLEHYNCKCSPDAAGRIVTRLENLLEFKKLHMSLKAINLATQNFSECNCVGEGRFWKSYEGKVEDANGCTRVIIVKRWDKMFDEADILVLRELHMLSEYKHRNIIRLLGYCDEDNEKIIIYEHARNGSLDKHLGDPSLTWKKRLNIGIGVAEALSFLDHRSINFGGVRSGSILLDGNWNAKISNIDGYVDPENQNPEDRKLYSLGVILTEMLCGRLAWPTKDHSQSLGYLASSCYSLKGNIDDMIFEGIKEQIDPQSLAMFQATAIKCLDEQDMGDYSTRFYTIASELEMALRSQFYSIGINGEGNELISARKFSYKNPSLHKFRSVKGSR</sequence>